<feature type="compositionally biased region" description="Polar residues" evidence="1">
    <location>
        <begin position="327"/>
        <end position="375"/>
    </location>
</feature>
<evidence type="ECO:0000256" key="1">
    <source>
        <dbReference type="SAM" id="MobiDB-lite"/>
    </source>
</evidence>
<dbReference type="InterPro" id="IPR052823">
    <property type="entry name" value="SXP/RAL-2_related"/>
</dbReference>
<keyword evidence="5" id="KW-1185">Reference proteome</keyword>
<feature type="compositionally biased region" description="Low complexity" evidence="1">
    <location>
        <begin position="145"/>
        <end position="192"/>
    </location>
</feature>
<dbReference type="OrthoDB" id="5876165at2759"/>
<gene>
    <name evidence="4" type="ORF">WR25_23950</name>
</gene>
<feature type="region of interest" description="Disordered" evidence="1">
    <location>
        <begin position="504"/>
        <end position="535"/>
    </location>
</feature>
<dbReference type="PANTHER" id="PTHR21593:SF36">
    <property type="entry name" value="DUF148 DOMAIN-CONTAINING PROTEIN-RELATED"/>
    <property type="match status" value="1"/>
</dbReference>
<dbReference type="EMBL" id="LIAE01006990">
    <property type="protein sequence ID" value="PAV83135.1"/>
    <property type="molecule type" value="Genomic_DNA"/>
</dbReference>
<organism evidence="4 5">
    <name type="scientific">Diploscapter pachys</name>
    <dbReference type="NCBI Taxonomy" id="2018661"/>
    <lineage>
        <taxon>Eukaryota</taxon>
        <taxon>Metazoa</taxon>
        <taxon>Ecdysozoa</taxon>
        <taxon>Nematoda</taxon>
        <taxon>Chromadorea</taxon>
        <taxon>Rhabditida</taxon>
        <taxon>Rhabditina</taxon>
        <taxon>Rhabditomorpha</taxon>
        <taxon>Rhabditoidea</taxon>
        <taxon>Rhabditidae</taxon>
        <taxon>Diploscapter</taxon>
    </lineage>
</organism>
<feature type="domain" description="SXP/RAL-2 family protein Ani s 5-like cation-binding" evidence="3">
    <location>
        <begin position="604"/>
        <end position="704"/>
    </location>
</feature>
<comment type="caution">
    <text evidence="4">The sequence shown here is derived from an EMBL/GenBank/DDBJ whole genome shotgun (WGS) entry which is preliminary data.</text>
</comment>
<dbReference type="InterPro" id="IPR003677">
    <property type="entry name" value="ANIS5_cation-bd"/>
</dbReference>
<feature type="compositionally biased region" description="Low complexity" evidence="1">
    <location>
        <begin position="292"/>
        <end position="326"/>
    </location>
</feature>
<evidence type="ECO:0000313" key="5">
    <source>
        <dbReference type="Proteomes" id="UP000218231"/>
    </source>
</evidence>
<evidence type="ECO:0000313" key="4">
    <source>
        <dbReference type="EMBL" id="PAV83135.1"/>
    </source>
</evidence>
<feature type="compositionally biased region" description="Polar residues" evidence="1">
    <location>
        <begin position="250"/>
        <end position="268"/>
    </location>
</feature>
<feature type="region of interest" description="Disordered" evidence="1">
    <location>
        <begin position="211"/>
        <end position="483"/>
    </location>
</feature>
<feature type="signal peptide" evidence="2">
    <location>
        <begin position="1"/>
        <end position="18"/>
    </location>
</feature>
<feature type="region of interest" description="Disordered" evidence="1">
    <location>
        <begin position="144"/>
        <end position="192"/>
    </location>
</feature>
<dbReference type="PANTHER" id="PTHR21593">
    <property type="entry name" value="PRION-LIKE- Q/N-RICH -DOMAIN-BEARING PROTEIN PROTEIN"/>
    <property type="match status" value="1"/>
</dbReference>
<reference evidence="4 5" key="1">
    <citation type="journal article" date="2017" name="Curr. Biol.">
        <title>Genome architecture and evolution of a unichromosomal asexual nematode.</title>
        <authorList>
            <person name="Fradin H."/>
            <person name="Zegar C."/>
            <person name="Gutwein M."/>
            <person name="Lucas J."/>
            <person name="Kovtun M."/>
            <person name="Corcoran D."/>
            <person name="Baugh L.R."/>
            <person name="Kiontke K."/>
            <person name="Gunsalus K."/>
            <person name="Fitch D.H."/>
            <person name="Piano F."/>
        </authorList>
    </citation>
    <scope>NUCLEOTIDE SEQUENCE [LARGE SCALE GENOMIC DNA]</scope>
    <source>
        <strain evidence="4">PF1309</strain>
    </source>
</reference>
<evidence type="ECO:0000256" key="2">
    <source>
        <dbReference type="SAM" id="SignalP"/>
    </source>
</evidence>
<feature type="compositionally biased region" description="Low complexity" evidence="1">
    <location>
        <begin position="509"/>
        <end position="523"/>
    </location>
</feature>
<accession>A0A2A2LAP7</accession>
<name>A0A2A2LAP7_9BILA</name>
<dbReference type="Pfam" id="PF02520">
    <property type="entry name" value="ANIS5_cation-bd"/>
    <property type="match status" value="1"/>
</dbReference>
<feature type="compositionally biased region" description="Low complexity" evidence="1">
    <location>
        <begin position="376"/>
        <end position="433"/>
    </location>
</feature>
<feature type="compositionally biased region" description="Polar residues" evidence="1">
    <location>
        <begin position="448"/>
        <end position="483"/>
    </location>
</feature>
<evidence type="ECO:0000259" key="3">
    <source>
        <dbReference type="Pfam" id="PF02520"/>
    </source>
</evidence>
<keyword evidence="2" id="KW-0732">Signal</keyword>
<protein>
    <recommendedName>
        <fullName evidence="3">SXP/RAL-2 family protein Ani s 5-like cation-binding domain-containing protein</fullName>
    </recommendedName>
</protein>
<dbReference type="Proteomes" id="UP000218231">
    <property type="component" value="Unassembled WGS sequence"/>
</dbReference>
<feature type="compositionally biased region" description="Low complexity" evidence="1">
    <location>
        <begin position="269"/>
        <end position="285"/>
    </location>
</feature>
<dbReference type="AlphaFoldDB" id="A0A2A2LAP7"/>
<dbReference type="STRING" id="2018661.A0A2A2LAP7"/>
<feature type="chain" id="PRO_5013262865" description="SXP/RAL-2 family protein Ani s 5-like cation-binding domain-containing protein" evidence="2">
    <location>
        <begin position="19"/>
        <end position="714"/>
    </location>
</feature>
<sequence length="714" mass="76317">MFYINLIIVLSYLPLSTSQSTDNAASSSGQDSSSYFARARNGRLQQLNSELFASHVTYEPYSIPTAPNPNRVLRDQPAPIYINQAMANSPILAEGVSQSNQNQEQIIQVRNLFFQKCFNNFFQTSDFFPDPNFIAQQRQINPNFGHNLVNSNQNNGQNPGNSGSSGANSGSNYNNGNNSSSWSSNSGAFTGSSSNQKAILISRALGADYKYGSQNPGSGNGNGNGNGNQPQPGQGKNVVVAPGNGWQPFPGSNSGGQEQQTFGNQNGFSPNPGASAGSSNNGNGAQPQPGQNVVVSSGGRNNNNGWQPFPNSNSGSPQSQSGNFGQEQQTFGNQNGFLPNPATSPGNSNNGNGAQPQPGQNVVVSNGGRTNNNGWQPFPNSNSGNSQSQSGNFGLQQQNNGQFGGNPAPSGNQQSNGFGSGQNIVNVPNPQGQGNSGGGFSASNGQQTQTTGFDNTNNGVQLQGTTSQSNNGFPDQSTQQQPLTQVDQSFVNQVRDLWNQYFGSNAQESGSSTPAQSTASPSSVLNNEPHKFLPNPAALENNMVIPSSTNQNSASTQDNSAQRDFVYVYPDARSLQDPRFSLNLLSDPSRLPHFLQEANPDQVSAYLAITTNTDLTKSERNRQLNEWLQRQDPDVQTSFLAANSAQQRILDEMDAAQQQAESKLSLEAKQVAQQIRAIRSNQNMTVADENRLITEILQEVPTNIRKELQGFVNH</sequence>
<proteinExistence type="predicted"/>